<accession>A0ABQ0BZZ6</accession>
<evidence type="ECO:0000256" key="2">
    <source>
        <dbReference type="SAM" id="Phobius"/>
    </source>
</evidence>
<feature type="compositionally biased region" description="Basic and acidic residues" evidence="1">
    <location>
        <begin position="55"/>
        <end position="68"/>
    </location>
</feature>
<reference evidence="3 4" key="1">
    <citation type="submission" date="2024-04" db="EMBL/GenBank/DDBJ databases">
        <title>Defined microbial consortia suppress multidrug-resistant proinflammatory Enterobacteriaceae via ecological control.</title>
        <authorList>
            <person name="Furuichi M."/>
            <person name="Kawaguchi T."/>
            <person name="Pust M."/>
            <person name="Yasuma K."/>
            <person name="Plichta D."/>
            <person name="Hasegawa N."/>
            <person name="Ohya T."/>
            <person name="Bhattarai S."/>
            <person name="Sasajima S."/>
            <person name="Aoto Y."/>
            <person name="Tuganbaev T."/>
            <person name="Yaginuma M."/>
            <person name="Ueda M."/>
            <person name="Okahashi N."/>
            <person name="Amafuji K."/>
            <person name="Kiridooshi Y."/>
            <person name="Sugita K."/>
            <person name="Strazar M."/>
            <person name="Skelly A."/>
            <person name="Suda W."/>
            <person name="Hattori M."/>
            <person name="Nakamoto N."/>
            <person name="Caballero S."/>
            <person name="Norman J."/>
            <person name="Olle B."/>
            <person name="Tanoue T."/>
            <person name="Arita M."/>
            <person name="Bucci V."/>
            <person name="Atarashi K."/>
            <person name="Xavier R."/>
            <person name="Honda K."/>
        </authorList>
    </citation>
    <scope>NUCLEOTIDE SEQUENCE [LARGE SCALE GENOMIC DNA]</scope>
    <source>
        <strain evidence="4">k34-0107-D12</strain>
    </source>
</reference>
<name>A0ABQ0BZZ6_9FIRM</name>
<evidence type="ECO:0000256" key="1">
    <source>
        <dbReference type="SAM" id="MobiDB-lite"/>
    </source>
</evidence>
<dbReference type="RefSeq" id="WP_227211911.1">
    <property type="nucleotide sequence ID" value="NZ_AP031413.1"/>
</dbReference>
<keyword evidence="2" id="KW-0472">Membrane</keyword>
<dbReference type="Proteomes" id="UP001600941">
    <property type="component" value="Unassembled WGS sequence"/>
</dbReference>
<keyword evidence="2" id="KW-1133">Transmembrane helix</keyword>
<gene>
    <name evidence="3" type="ORF">K340107D12_49360</name>
</gene>
<evidence type="ECO:0000313" key="3">
    <source>
        <dbReference type="EMBL" id="GAA6502120.1"/>
    </source>
</evidence>
<feature type="transmembrane region" description="Helical" evidence="2">
    <location>
        <begin position="20"/>
        <end position="39"/>
    </location>
</feature>
<keyword evidence="2" id="KW-0812">Transmembrane</keyword>
<evidence type="ECO:0000313" key="4">
    <source>
        <dbReference type="Proteomes" id="UP001600941"/>
    </source>
</evidence>
<comment type="caution">
    <text evidence="3">The sequence shown here is derived from an EMBL/GenBank/DDBJ whole genome shotgun (WGS) entry which is preliminary data.</text>
</comment>
<proteinExistence type="predicted"/>
<sequence>MLEKIKEFFKRDWSLAEKLLILLCFFYLGIIKGFLLAPIKKGVSCGNNNGNNYPDSRKNGDKEDKEEA</sequence>
<keyword evidence="4" id="KW-1185">Reference proteome</keyword>
<feature type="compositionally biased region" description="Polar residues" evidence="1">
    <location>
        <begin position="45"/>
        <end position="54"/>
    </location>
</feature>
<dbReference type="EMBL" id="BAABZQ010000001">
    <property type="protein sequence ID" value="GAA6502120.1"/>
    <property type="molecule type" value="Genomic_DNA"/>
</dbReference>
<protein>
    <submittedName>
        <fullName evidence="3">Uncharacterized protein</fullName>
    </submittedName>
</protein>
<organism evidence="3 4">
    <name type="scientific">Blautia parvula</name>
    <dbReference type="NCBI Taxonomy" id="2877527"/>
    <lineage>
        <taxon>Bacteria</taxon>
        <taxon>Bacillati</taxon>
        <taxon>Bacillota</taxon>
        <taxon>Clostridia</taxon>
        <taxon>Lachnospirales</taxon>
        <taxon>Lachnospiraceae</taxon>
        <taxon>Blautia</taxon>
    </lineage>
</organism>
<feature type="region of interest" description="Disordered" evidence="1">
    <location>
        <begin position="44"/>
        <end position="68"/>
    </location>
</feature>